<dbReference type="PANTHER" id="PTHR42912:SF80">
    <property type="entry name" value="METHYLTRANSFERASE DOMAIN-CONTAINING PROTEIN"/>
    <property type="match status" value="1"/>
</dbReference>
<dbReference type="RefSeq" id="WP_276656859.1">
    <property type="nucleotide sequence ID" value="NZ_SSFD01000042.1"/>
</dbReference>
<dbReference type="Gene3D" id="3.40.50.150">
    <property type="entry name" value="Vaccinia Virus protein VP39"/>
    <property type="match status" value="1"/>
</dbReference>
<proteinExistence type="predicted"/>
<evidence type="ECO:0000313" key="2">
    <source>
        <dbReference type="EMBL" id="TXH90972.1"/>
    </source>
</evidence>
<accession>A0A5C7T5I3</accession>
<dbReference type="EMBL" id="SSFD01000042">
    <property type="protein sequence ID" value="TXH90972.1"/>
    <property type="molecule type" value="Genomic_DNA"/>
</dbReference>
<dbReference type="PANTHER" id="PTHR42912">
    <property type="entry name" value="METHYLTRANSFERASE"/>
    <property type="match status" value="1"/>
</dbReference>
<organism evidence="2 3">
    <name type="scientific">Thauera aminoaromatica</name>
    <dbReference type="NCBI Taxonomy" id="164330"/>
    <lineage>
        <taxon>Bacteria</taxon>
        <taxon>Pseudomonadati</taxon>
        <taxon>Pseudomonadota</taxon>
        <taxon>Betaproteobacteria</taxon>
        <taxon>Rhodocyclales</taxon>
        <taxon>Zoogloeaceae</taxon>
        <taxon>Thauera</taxon>
    </lineage>
</organism>
<dbReference type="SUPFAM" id="SSF53335">
    <property type="entry name" value="S-adenosyl-L-methionine-dependent methyltransferases"/>
    <property type="match status" value="1"/>
</dbReference>
<keyword evidence="2" id="KW-0808">Transferase</keyword>
<evidence type="ECO:0000259" key="1">
    <source>
        <dbReference type="Pfam" id="PF08241"/>
    </source>
</evidence>
<sequence length="211" mass="23166">MPRIEPFEAHAARYDAWFERHQAAYVSELLALRSFVPLSGRGLEIGVGSGRFAAPLGVQVGIDPSRTMLERARARGVEVCEGTAEHLPFAEHSFDHALVVTTLCFVDSPAAMLTQARRVLKPGGSLVIAFIDRDSPLGRDYEAHRETSDFYRDARFHSAGEVERLLLDAGFSLRSWVQTLARPLAENGHIEPARSGRGEGAFVVVDAVRPS</sequence>
<keyword evidence="2" id="KW-0489">Methyltransferase</keyword>
<dbReference type="InterPro" id="IPR013216">
    <property type="entry name" value="Methyltransf_11"/>
</dbReference>
<dbReference type="Pfam" id="PF08241">
    <property type="entry name" value="Methyltransf_11"/>
    <property type="match status" value="1"/>
</dbReference>
<comment type="caution">
    <text evidence="2">The sequence shown here is derived from an EMBL/GenBank/DDBJ whole genome shotgun (WGS) entry which is preliminary data.</text>
</comment>
<dbReference type="Proteomes" id="UP000321192">
    <property type="component" value="Unassembled WGS sequence"/>
</dbReference>
<gene>
    <name evidence="2" type="ORF">E6Q80_03060</name>
</gene>
<reference evidence="2 3" key="1">
    <citation type="submission" date="2018-09" db="EMBL/GenBank/DDBJ databases">
        <title>Metagenome Assembled Genomes from an Advanced Water Purification Facility.</title>
        <authorList>
            <person name="Stamps B.W."/>
            <person name="Spear J.R."/>
        </authorList>
    </citation>
    <scope>NUCLEOTIDE SEQUENCE [LARGE SCALE GENOMIC DNA]</scope>
    <source>
        <strain evidence="2">Bin_27_1</strain>
    </source>
</reference>
<name>A0A5C7T5I3_THASP</name>
<feature type="domain" description="Methyltransferase type 11" evidence="1">
    <location>
        <begin position="43"/>
        <end position="128"/>
    </location>
</feature>
<evidence type="ECO:0000313" key="3">
    <source>
        <dbReference type="Proteomes" id="UP000321192"/>
    </source>
</evidence>
<dbReference type="CDD" id="cd02440">
    <property type="entry name" value="AdoMet_MTases"/>
    <property type="match status" value="1"/>
</dbReference>
<dbReference type="GO" id="GO:0032259">
    <property type="term" value="P:methylation"/>
    <property type="evidence" value="ECO:0007669"/>
    <property type="project" value="UniProtKB-KW"/>
</dbReference>
<dbReference type="AlphaFoldDB" id="A0A5C7T5I3"/>
<dbReference type="InterPro" id="IPR050508">
    <property type="entry name" value="Methyltransf_Superfamily"/>
</dbReference>
<dbReference type="InterPro" id="IPR029063">
    <property type="entry name" value="SAM-dependent_MTases_sf"/>
</dbReference>
<protein>
    <submittedName>
        <fullName evidence="2">Class I SAM-dependent methyltransferase</fullName>
    </submittedName>
</protein>
<dbReference type="GO" id="GO:0008757">
    <property type="term" value="F:S-adenosylmethionine-dependent methyltransferase activity"/>
    <property type="evidence" value="ECO:0007669"/>
    <property type="project" value="InterPro"/>
</dbReference>